<reference evidence="1" key="1">
    <citation type="submission" date="2021-01" db="EMBL/GenBank/DDBJ databases">
        <title>Adiantum capillus-veneris genome.</title>
        <authorList>
            <person name="Fang Y."/>
            <person name="Liao Q."/>
        </authorList>
    </citation>
    <scope>NUCLEOTIDE SEQUENCE</scope>
    <source>
        <strain evidence="1">H3</strain>
        <tissue evidence="1">Leaf</tissue>
    </source>
</reference>
<dbReference type="EMBL" id="JABFUD020000023">
    <property type="protein sequence ID" value="KAI5061609.1"/>
    <property type="molecule type" value="Genomic_DNA"/>
</dbReference>
<dbReference type="AlphaFoldDB" id="A0A9D4U4T5"/>
<organism evidence="1 2">
    <name type="scientific">Adiantum capillus-veneris</name>
    <name type="common">Maidenhair fern</name>
    <dbReference type="NCBI Taxonomy" id="13818"/>
    <lineage>
        <taxon>Eukaryota</taxon>
        <taxon>Viridiplantae</taxon>
        <taxon>Streptophyta</taxon>
        <taxon>Embryophyta</taxon>
        <taxon>Tracheophyta</taxon>
        <taxon>Polypodiopsida</taxon>
        <taxon>Polypodiidae</taxon>
        <taxon>Polypodiales</taxon>
        <taxon>Pteridineae</taxon>
        <taxon>Pteridaceae</taxon>
        <taxon>Vittarioideae</taxon>
        <taxon>Adiantum</taxon>
    </lineage>
</organism>
<evidence type="ECO:0000313" key="1">
    <source>
        <dbReference type="EMBL" id="KAI5061609.1"/>
    </source>
</evidence>
<evidence type="ECO:0000313" key="2">
    <source>
        <dbReference type="Proteomes" id="UP000886520"/>
    </source>
</evidence>
<keyword evidence="2" id="KW-1185">Reference proteome</keyword>
<protein>
    <submittedName>
        <fullName evidence="1">Uncharacterized protein</fullName>
    </submittedName>
</protein>
<name>A0A9D4U4T5_ADICA</name>
<sequence length="110" mass="11876">ILIHLALINTIYHDAFNKKVPFHLLGLANSYVDGTCNRQPFILPYGSFDNPGSIALGLSHGDTRPFTFSAAFPFPPLCSPQCAFSQSRPVLGSPVMITTNPLNSSVADNL</sequence>
<accession>A0A9D4U4T5</accession>
<comment type="caution">
    <text evidence="1">The sequence shown here is derived from an EMBL/GenBank/DDBJ whole genome shotgun (WGS) entry which is preliminary data.</text>
</comment>
<feature type="non-terminal residue" evidence="1">
    <location>
        <position position="1"/>
    </location>
</feature>
<proteinExistence type="predicted"/>
<gene>
    <name evidence="1" type="ORF">GOP47_0024114</name>
</gene>
<dbReference type="Proteomes" id="UP000886520">
    <property type="component" value="Chromosome 23"/>
</dbReference>